<proteinExistence type="inferred from homology"/>
<keyword evidence="2" id="KW-0805">Transcription regulation</keyword>
<evidence type="ECO:0000256" key="1">
    <source>
        <dbReference type="ARBA" id="ARBA00009437"/>
    </source>
</evidence>
<comment type="similarity">
    <text evidence="1">Belongs to the LysR transcriptional regulatory family.</text>
</comment>
<dbReference type="PANTHER" id="PTHR30126">
    <property type="entry name" value="HTH-TYPE TRANSCRIPTIONAL REGULATOR"/>
    <property type="match status" value="1"/>
</dbReference>
<dbReference type="Pfam" id="PF03466">
    <property type="entry name" value="LysR_substrate"/>
    <property type="match status" value="1"/>
</dbReference>
<feature type="domain" description="HTH lysR-type" evidence="5">
    <location>
        <begin position="1"/>
        <end position="20"/>
    </location>
</feature>
<dbReference type="GO" id="GO:0000976">
    <property type="term" value="F:transcription cis-regulatory region binding"/>
    <property type="evidence" value="ECO:0007669"/>
    <property type="project" value="TreeGrafter"/>
</dbReference>
<evidence type="ECO:0000313" key="6">
    <source>
        <dbReference type="EMBL" id="OIR02052.1"/>
    </source>
</evidence>
<organism evidence="6">
    <name type="scientific">mine drainage metagenome</name>
    <dbReference type="NCBI Taxonomy" id="410659"/>
    <lineage>
        <taxon>unclassified sequences</taxon>
        <taxon>metagenomes</taxon>
        <taxon>ecological metagenomes</taxon>
    </lineage>
</organism>
<protein>
    <submittedName>
        <fullName evidence="6">Putative DNA-binding transcriptional regulator</fullName>
    </submittedName>
</protein>
<dbReference type="Gene3D" id="3.40.190.290">
    <property type="match status" value="1"/>
</dbReference>
<keyword evidence="3 6" id="KW-0238">DNA-binding</keyword>
<dbReference type="EMBL" id="MLJW01000078">
    <property type="protein sequence ID" value="OIR02052.1"/>
    <property type="molecule type" value="Genomic_DNA"/>
</dbReference>
<dbReference type="InterPro" id="IPR005119">
    <property type="entry name" value="LysR_subst-bd"/>
</dbReference>
<name>A0A1J5SK18_9ZZZZ</name>
<dbReference type="AlphaFoldDB" id="A0A1J5SK18"/>
<gene>
    <name evidence="6" type="ORF">GALL_159100</name>
</gene>
<reference evidence="6" key="1">
    <citation type="submission" date="2016-10" db="EMBL/GenBank/DDBJ databases">
        <title>Sequence of Gallionella enrichment culture.</title>
        <authorList>
            <person name="Poehlein A."/>
            <person name="Muehling M."/>
            <person name="Daniel R."/>
        </authorList>
    </citation>
    <scope>NUCLEOTIDE SEQUENCE</scope>
</reference>
<dbReference type="PROSITE" id="PS50931">
    <property type="entry name" value="HTH_LYSR"/>
    <property type="match status" value="1"/>
</dbReference>
<sequence>MREAVGIDLLEHRGRRAVLTEAGAALLAEVTPLIEDLVRVERRGRGIARGDAVRIRLLVDTLFPKERLFAALGRIAKLYPHAEVHLVETVRLTVQDLPAESFDLAILVIEPGAADVDRIADIRLVAVASATHPLSAHTRPPTRAALAKYPFVEIRGYDAADGKQTRQGRCWRMSTVESAIDAVRHGLCYGWLPLHLIEADLQTGSMHPLRLQRGGARHVPLGLYRNEAPPSDDAATLALARLLAIQPEESL</sequence>
<evidence type="ECO:0000256" key="4">
    <source>
        <dbReference type="ARBA" id="ARBA00023163"/>
    </source>
</evidence>
<evidence type="ECO:0000256" key="3">
    <source>
        <dbReference type="ARBA" id="ARBA00023125"/>
    </source>
</evidence>
<dbReference type="PANTHER" id="PTHR30126:SF91">
    <property type="entry name" value="LYSR FAMILY TRANSCRIPTIONAL REGULATOR"/>
    <property type="match status" value="1"/>
</dbReference>
<dbReference type="SUPFAM" id="SSF53850">
    <property type="entry name" value="Periplasmic binding protein-like II"/>
    <property type="match status" value="1"/>
</dbReference>
<accession>A0A1J5SK18</accession>
<evidence type="ECO:0000259" key="5">
    <source>
        <dbReference type="PROSITE" id="PS50931"/>
    </source>
</evidence>
<keyword evidence="4" id="KW-0804">Transcription</keyword>
<evidence type="ECO:0000256" key="2">
    <source>
        <dbReference type="ARBA" id="ARBA00023015"/>
    </source>
</evidence>
<dbReference type="GO" id="GO:0003700">
    <property type="term" value="F:DNA-binding transcription factor activity"/>
    <property type="evidence" value="ECO:0007669"/>
    <property type="project" value="InterPro"/>
</dbReference>
<comment type="caution">
    <text evidence="6">The sequence shown here is derived from an EMBL/GenBank/DDBJ whole genome shotgun (WGS) entry which is preliminary data.</text>
</comment>
<dbReference type="InterPro" id="IPR000847">
    <property type="entry name" value="LysR_HTH_N"/>
</dbReference>